<reference evidence="1 2" key="1">
    <citation type="submission" date="2018-06" db="EMBL/GenBank/DDBJ databases">
        <title>Draft Genome Sequence of a Novel Marine Bacterium Related to the Verrucomicrobia.</title>
        <authorList>
            <person name="Vosseberg J."/>
            <person name="Martijn J."/>
            <person name="Ettema T.J.G."/>
        </authorList>
    </citation>
    <scope>NUCLEOTIDE SEQUENCE [LARGE SCALE GENOMIC DNA]</scope>
    <source>
        <strain evidence="1">TARA_B100001123</strain>
    </source>
</reference>
<dbReference type="AlphaFoldDB" id="A0A2Z4ANU2"/>
<name>A0A2Z4ANU2_9BACT</name>
<sequence length="66" mass="7616">MRFAFIFLLFALSAGFTGCLSFKKKLPDVYIDPVVRMETELNQFFGELDKAAKTMRYGQKSMLLIK</sequence>
<dbReference type="Proteomes" id="UP000247465">
    <property type="component" value="Chromosome"/>
</dbReference>
<evidence type="ECO:0000313" key="2">
    <source>
        <dbReference type="Proteomes" id="UP000247465"/>
    </source>
</evidence>
<dbReference type="EMBL" id="CP029803">
    <property type="protein sequence ID" value="AWT59242.1"/>
    <property type="molecule type" value="Genomic_DNA"/>
</dbReference>
<evidence type="ECO:0000313" key="1">
    <source>
        <dbReference type="EMBL" id="AWT59242.1"/>
    </source>
</evidence>
<protein>
    <submittedName>
        <fullName evidence="1">Uncharacterized protein</fullName>
    </submittedName>
</protein>
<proteinExistence type="predicted"/>
<dbReference type="KEGG" id="mtar:DF168_00423"/>
<organism evidence="1 2">
    <name type="scientific">Candidatus Moanibacter tarae</name>
    <dbReference type="NCBI Taxonomy" id="2200854"/>
    <lineage>
        <taxon>Bacteria</taxon>
        <taxon>Pseudomonadati</taxon>
        <taxon>Verrucomicrobiota</taxon>
        <taxon>Opitutia</taxon>
        <taxon>Puniceicoccales</taxon>
        <taxon>Puniceicoccales incertae sedis</taxon>
        <taxon>Candidatus Moanibacter</taxon>
    </lineage>
</organism>
<accession>A0A2Z4ANU2</accession>
<dbReference type="PROSITE" id="PS51257">
    <property type="entry name" value="PROKAR_LIPOPROTEIN"/>
    <property type="match status" value="1"/>
</dbReference>
<gene>
    <name evidence="1" type="ORF">DF168_00423</name>
</gene>